<name>A0A4V4HE22_DENBC</name>
<organism evidence="2 3">
    <name type="scientific">Dendrothele bispora (strain CBS 962.96)</name>
    <dbReference type="NCBI Taxonomy" id="1314807"/>
    <lineage>
        <taxon>Eukaryota</taxon>
        <taxon>Fungi</taxon>
        <taxon>Dikarya</taxon>
        <taxon>Basidiomycota</taxon>
        <taxon>Agaricomycotina</taxon>
        <taxon>Agaricomycetes</taxon>
        <taxon>Agaricomycetidae</taxon>
        <taxon>Agaricales</taxon>
        <taxon>Agaricales incertae sedis</taxon>
        <taxon>Dendrothele</taxon>
    </lineage>
</organism>
<evidence type="ECO:0008006" key="4">
    <source>
        <dbReference type="Google" id="ProtNLM"/>
    </source>
</evidence>
<dbReference type="AlphaFoldDB" id="A0A4V4HE22"/>
<gene>
    <name evidence="2" type="ORF">K435DRAFT_677584</name>
</gene>
<proteinExistence type="predicted"/>
<accession>A0A4V4HE22</accession>
<dbReference type="EMBL" id="ML179363">
    <property type="protein sequence ID" value="THU89565.1"/>
    <property type="molecule type" value="Genomic_DNA"/>
</dbReference>
<feature type="chain" id="PRO_5020603165" description="Hydrophobin" evidence="1">
    <location>
        <begin position="28"/>
        <end position="123"/>
    </location>
</feature>
<keyword evidence="3" id="KW-1185">Reference proteome</keyword>
<dbReference type="Proteomes" id="UP000297245">
    <property type="component" value="Unassembled WGS sequence"/>
</dbReference>
<evidence type="ECO:0000313" key="3">
    <source>
        <dbReference type="Proteomes" id="UP000297245"/>
    </source>
</evidence>
<reference evidence="2 3" key="1">
    <citation type="journal article" date="2019" name="Nat. Ecol. Evol.">
        <title>Megaphylogeny resolves global patterns of mushroom evolution.</title>
        <authorList>
            <person name="Varga T."/>
            <person name="Krizsan K."/>
            <person name="Foldi C."/>
            <person name="Dima B."/>
            <person name="Sanchez-Garcia M."/>
            <person name="Sanchez-Ramirez S."/>
            <person name="Szollosi G.J."/>
            <person name="Szarkandi J.G."/>
            <person name="Papp V."/>
            <person name="Albert L."/>
            <person name="Andreopoulos W."/>
            <person name="Angelini C."/>
            <person name="Antonin V."/>
            <person name="Barry K.W."/>
            <person name="Bougher N.L."/>
            <person name="Buchanan P."/>
            <person name="Buyck B."/>
            <person name="Bense V."/>
            <person name="Catcheside P."/>
            <person name="Chovatia M."/>
            <person name="Cooper J."/>
            <person name="Damon W."/>
            <person name="Desjardin D."/>
            <person name="Finy P."/>
            <person name="Geml J."/>
            <person name="Haridas S."/>
            <person name="Hughes K."/>
            <person name="Justo A."/>
            <person name="Karasinski D."/>
            <person name="Kautmanova I."/>
            <person name="Kiss B."/>
            <person name="Kocsube S."/>
            <person name="Kotiranta H."/>
            <person name="LaButti K.M."/>
            <person name="Lechner B.E."/>
            <person name="Liimatainen K."/>
            <person name="Lipzen A."/>
            <person name="Lukacs Z."/>
            <person name="Mihaltcheva S."/>
            <person name="Morgado L.N."/>
            <person name="Niskanen T."/>
            <person name="Noordeloos M.E."/>
            <person name="Ohm R.A."/>
            <person name="Ortiz-Santana B."/>
            <person name="Ovrebo C."/>
            <person name="Racz N."/>
            <person name="Riley R."/>
            <person name="Savchenko A."/>
            <person name="Shiryaev A."/>
            <person name="Soop K."/>
            <person name="Spirin V."/>
            <person name="Szebenyi C."/>
            <person name="Tomsovsky M."/>
            <person name="Tulloss R.E."/>
            <person name="Uehling J."/>
            <person name="Grigoriev I.V."/>
            <person name="Vagvolgyi C."/>
            <person name="Papp T."/>
            <person name="Martin F.M."/>
            <person name="Miettinen O."/>
            <person name="Hibbett D.S."/>
            <person name="Nagy L.G."/>
        </authorList>
    </citation>
    <scope>NUCLEOTIDE SEQUENCE [LARGE SCALE GENOMIC DNA]</scope>
    <source>
        <strain evidence="2 3">CBS 962.96</strain>
    </source>
</reference>
<dbReference type="OrthoDB" id="5348716at2759"/>
<keyword evidence="1" id="KW-0732">Signal</keyword>
<feature type="signal peptide" evidence="1">
    <location>
        <begin position="1"/>
        <end position="27"/>
    </location>
</feature>
<sequence length="123" mass="13188">MSFTSAASRILALVALFTLSLVYQAFAICAGGFDFGIGQKISGQPGAPNDTRWNVYDIGCHVIDGLTTHENPCDQGIFGCSPELLFARYINTDTNLRYACREDPLSENCGGNPISVCCRNDGG</sequence>
<evidence type="ECO:0000256" key="1">
    <source>
        <dbReference type="SAM" id="SignalP"/>
    </source>
</evidence>
<evidence type="ECO:0000313" key="2">
    <source>
        <dbReference type="EMBL" id="THU89565.1"/>
    </source>
</evidence>
<protein>
    <recommendedName>
        <fullName evidence="4">Hydrophobin</fullName>
    </recommendedName>
</protein>